<evidence type="ECO:0000313" key="3">
    <source>
        <dbReference type="EMBL" id="CAF1406189.1"/>
    </source>
</evidence>
<feature type="repeat" description="ANK" evidence="1">
    <location>
        <begin position="42"/>
        <end position="74"/>
    </location>
</feature>
<dbReference type="PROSITE" id="PS50088">
    <property type="entry name" value="ANK_REPEAT"/>
    <property type="match status" value="1"/>
</dbReference>
<evidence type="ECO:0000256" key="1">
    <source>
        <dbReference type="PROSITE-ProRule" id="PRU00023"/>
    </source>
</evidence>
<dbReference type="EMBL" id="CAJNOW010001690">
    <property type="protein sequence ID" value="CAF1325603.1"/>
    <property type="molecule type" value="Genomic_DNA"/>
</dbReference>
<dbReference type="InterPro" id="IPR036770">
    <property type="entry name" value="Ankyrin_rpt-contain_sf"/>
</dbReference>
<evidence type="ECO:0008006" key="8">
    <source>
        <dbReference type="Google" id="ProtNLM"/>
    </source>
</evidence>
<dbReference type="Pfam" id="PF12796">
    <property type="entry name" value="Ank_2"/>
    <property type="match status" value="1"/>
</dbReference>
<comment type="caution">
    <text evidence="4">The sequence shown here is derived from an EMBL/GenBank/DDBJ whole genome shotgun (WGS) entry which is preliminary data.</text>
</comment>
<dbReference type="AlphaFoldDB" id="A0A816MEE0"/>
<dbReference type="SMART" id="SM00248">
    <property type="entry name" value="ANK"/>
    <property type="match status" value="2"/>
</dbReference>
<reference evidence="4" key="1">
    <citation type="submission" date="2021-02" db="EMBL/GenBank/DDBJ databases">
        <authorList>
            <person name="Nowell W R."/>
        </authorList>
    </citation>
    <scope>NUCLEOTIDE SEQUENCE</scope>
</reference>
<dbReference type="InterPro" id="IPR002110">
    <property type="entry name" value="Ankyrin_rpt"/>
</dbReference>
<evidence type="ECO:0000313" key="2">
    <source>
        <dbReference type="EMBL" id="CAF1325603.1"/>
    </source>
</evidence>
<sequence>MNFEKLDEELLRELASKGDIHQIQTLLINKPNLNVNSQNAMNGWTALHWAAKRNHTQVVEYLLEKGANKDIQTNDKLTPAHVCNNESLRKILESNTSDNNASYESIANATLPIIPNYLRHPVFPYISSEPRSNLPNLLANDTQTITLLCRIADDPSETDYVEFEFNKSPIIGSFERLQSNICHELDIDRIDKLRRLPCVRVRNDRDVERLKDNHMLEVILIKQ</sequence>
<dbReference type="Proteomes" id="UP000663855">
    <property type="component" value="Unassembled WGS sequence"/>
</dbReference>
<dbReference type="EMBL" id="CAJNRE010002468">
    <property type="protein sequence ID" value="CAF1978489.1"/>
    <property type="molecule type" value="Genomic_DNA"/>
</dbReference>
<dbReference type="InterPro" id="IPR039195">
    <property type="entry name" value="ANKRD40"/>
</dbReference>
<dbReference type="PANTHER" id="PTHR24192:SF3">
    <property type="entry name" value="ANKYRIN REPEAT DOMAIN 40"/>
    <property type="match status" value="1"/>
</dbReference>
<dbReference type="Proteomes" id="UP000663824">
    <property type="component" value="Unassembled WGS sequence"/>
</dbReference>
<gene>
    <name evidence="5" type="ORF">BYL167_LOCUS229</name>
    <name evidence="3" type="ORF">CJN711_LOCUS22237</name>
    <name evidence="6" type="ORF">GIL414_LOCUS80</name>
    <name evidence="2" type="ORF">KQP761_LOCUS5970</name>
    <name evidence="4" type="ORF">MBJ925_LOCUS7156</name>
</gene>
<name>A0A816MEE0_9BILA</name>
<dbReference type="EMBL" id="CAJNOV010010442">
    <property type="protein sequence ID" value="CAF1406189.1"/>
    <property type="molecule type" value="Genomic_DNA"/>
</dbReference>
<dbReference type="EMBL" id="CAJOBH010000018">
    <property type="protein sequence ID" value="CAF3749069.1"/>
    <property type="molecule type" value="Genomic_DNA"/>
</dbReference>
<proteinExistence type="predicted"/>
<dbReference type="OrthoDB" id="194358at2759"/>
<dbReference type="PROSITE" id="PS50297">
    <property type="entry name" value="ANK_REP_REGION"/>
    <property type="match status" value="1"/>
</dbReference>
<accession>A0A816MEE0</accession>
<organism evidence="4 7">
    <name type="scientific">Rotaria magnacalcarata</name>
    <dbReference type="NCBI Taxonomy" id="392030"/>
    <lineage>
        <taxon>Eukaryota</taxon>
        <taxon>Metazoa</taxon>
        <taxon>Spiralia</taxon>
        <taxon>Gnathifera</taxon>
        <taxon>Rotifera</taxon>
        <taxon>Eurotatoria</taxon>
        <taxon>Bdelloidea</taxon>
        <taxon>Philodinida</taxon>
        <taxon>Philodinidae</taxon>
        <taxon>Rotaria</taxon>
    </lineage>
</organism>
<dbReference type="Proteomes" id="UP000663834">
    <property type="component" value="Unassembled WGS sequence"/>
</dbReference>
<dbReference type="Proteomes" id="UP000681967">
    <property type="component" value="Unassembled WGS sequence"/>
</dbReference>
<keyword evidence="1" id="KW-0040">ANK repeat</keyword>
<dbReference type="EMBL" id="CAJOBJ010000006">
    <property type="protein sequence ID" value="CAF3781539.1"/>
    <property type="molecule type" value="Genomic_DNA"/>
</dbReference>
<dbReference type="PANTHER" id="PTHR24192">
    <property type="entry name" value="ANKYRIN REPEAT DOMAIN 40"/>
    <property type="match status" value="1"/>
</dbReference>
<evidence type="ECO:0000313" key="7">
    <source>
        <dbReference type="Proteomes" id="UP000663824"/>
    </source>
</evidence>
<evidence type="ECO:0000313" key="4">
    <source>
        <dbReference type="EMBL" id="CAF1978489.1"/>
    </source>
</evidence>
<protein>
    <recommendedName>
        <fullName evidence="8">Ankyrin repeat domain-containing protein 40</fullName>
    </recommendedName>
</protein>
<dbReference type="Proteomes" id="UP000681720">
    <property type="component" value="Unassembled WGS sequence"/>
</dbReference>
<evidence type="ECO:0000313" key="5">
    <source>
        <dbReference type="EMBL" id="CAF3749069.1"/>
    </source>
</evidence>
<dbReference type="SUPFAM" id="SSF48403">
    <property type="entry name" value="Ankyrin repeat"/>
    <property type="match status" value="1"/>
</dbReference>
<evidence type="ECO:0000313" key="6">
    <source>
        <dbReference type="EMBL" id="CAF3781539.1"/>
    </source>
</evidence>
<dbReference type="Gene3D" id="1.25.40.20">
    <property type="entry name" value="Ankyrin repeat-containing domain"/>
    <property type="match status" value="1"/>
</dbReference>